<accession>A0A9J6F571</accession>
<dbReference type="VEuPathDB" id="VectorBase:LOC119162197"/>
<feature type="region of interest" description="Disordered" evidence="1">
    <location>
        <begin position="80"/>
        <end position="110"/>
    </location>
</feature>
<proteinExistence type="predicted"/>
<reference evidence="3" key="2">
    <citation type="submission" date="2021-09" db="EMBL/GenBank/DDBJ databases">
        <authorList>
            <person name="Jia N."/>
            <person name="Wang J."/>
            <person name="Shi W."/>
            <person name="Du L."/>
            <person name="Sun Y."/>
            <person name="Zhan W."/>
            <person name="Jiang J."/>
            <person name="Wang Q."/>
            <person name="Zhang B."/>
            <person name="Ji P."/>
            <person name="Sakyi L.B."/>
            <person name="Cui X."/>
            <person name="Yuan T."/>
            <person name="Jiang B."/>
            <person name="Yang W."/>
            <person name="Lam T.T.-Y."/>
            <person name="Chang Q."/>
            <person name="Ding S."/>
            <person name="Wang X."/>
            <person name="Zhu J."/>
            <person name="Ruan X."/>
            <person name="Zhao L."/>
            <person name="Wei J."/>
            <person name="Que T."/>
            <person name="Du C."/>
            <person name="Cheng J."/>
            <person name="Dai P."/>
            <person name="Han X."/>
            <person name="Huang E."/>
            <person name="Gao Y."/>
            <person name="Liu J."/>
            <person name="Shao H."/>
            <person name="Ye R."/>
            <person name="Li L."/>
            <person name="Wei W."/>
            <person name="Wang X."/>
            <person name="Wang C."/>
            <person name="Huo Q."/>
            <person name="Li W."/>
            <person name="Guo W."/>
            <person name="Chen H."/>
            <person name="Chen S."/>
            <person name="Zhou L."/>
            <person name="Zhou L."/>
            <person name="Ni X."/>
            <person name="Tian J."/>
            <person name="Zhou Y."/>
            <person name="Sheng Y."/>
            <person name="Liu T."/>
            <person name="Pan Y."/>
            <person name="Xia L."/>
            <person name="Li J."/>
            <person name="Zhao F."/>
            <person name="Cao W."/>
        </authorList>
    </citation>
    <scope>NUCLEOTIDE SEQUENCE</scope>
    <source>
        <strain evidence="3">Rmic-2018</strain>
        <tissue evidence="3">Larvae</tissue>
    </source>
</reference>
<dbReference type="AlphaFoldDB" id="A0A9J6F571"/>
<dbReference type="GO" id="GO:0004222">
    <property type="term" value="F:metalloendopeptidase activity"/>
    <property type="evidence" value="ECO:0007669"/>
    <property type="project" value="InterPro"/>
</dbReference>
<evidence type="ECO:0000313" key="4">
    <source>
        <dbReference type="Proteomes" id="UP000821866"/>
    </source>
</evidence>
<evidence type="ECO:0000313" key="3">
    <source>
        <dbReference type="EMBL" id="KAH8041930.1"/>
    </source>
</evidence>
<keyword evidence="4" id="KW-1185">Reference proteome</keyword>
<dbReference type="PROSITE" id="PS51885">
    <property type="entry name" value="NEPRILYSIN"/>
    <property type="match status" value="1"/>
</dbReference>
<name>A0A9J6F571_RHIMP</name>
<feature type="transmembrane region" description="Helical" evidence="2">
    <location>
        <begin position="116"/>
        <end position="140"/>
    </location>
</feature>
<organism evidence="3 4">
    <name type="scientific">Rhipicephalus microplus</name>
    <name type="common">Cattle tick</name>
    <name type="synonym">Boophilus microplus</name>
    <dbReference type="NCBI Taxonomy" id="6941"/>
    <lineage>
        <taxon>Eukaryota</taxon>
        <taxon>Metazoa</taxon>
        <taxon>Ecdysozoa</taxon>
        <taxon>Arthropoda</taxon>
        <taxon>Chelicerata</taxon>
        <taxon>Arachnida</taxon>
        <taxon>Acari</taxon>
        <taxon>Parasitiformes</taxon>
        <taxon>Ixodida</taxon>
        <taxon>Ixodoidea</taxon>
        <taxon>Ixodidae</taxon>
        <taxon>Rhipicephalinae</taxon>
        <taxon>Rhipicephalus</taxon>
        <taxon>Boophilus</taxon>
    </lineage>
</organism>
<dbReference type="PANTHER" id="PTHR11733">
    <property type="entry name" value="ZINC METALLOPROTEASE FAMILY M13 NEPRILYSIN-RELATED"/>
    <property type="match status" value="1"/>
</dbReference>
<evidence type="ECO:0008006" key="5">
    <source>
        <dbReference type="Google" id="ProtNLM"/>
    </source>
</evidence>
<gene>
    <name evidence="3" type="ORF">HPB51_019630</name>
</gene>
<feature type="region of interest" description="Disordered" evidence="1">
    <location>
        <begin position="359"/>
        <end position="385"/>
    </location>
</feature>
<reference evidence="3" key="1">
    <citation type="journal article" date="2020" name="Cell">
        <title>Large-Scale Comparative Analyses of Tick Genomes Elucidate Their Genetic Diversity and Vector Capacities.</title>
        <authorList>
            <consortium name="Tick Genome and Microbiome Consortium (TIGMIC)"/>
            <person name="Jia N."/>
            <person name="Wang J."/>
            <person name="Shi W."/>
            <person name="Du L."/>
            <person name="Sun Y."/>
            <person name="Zhan W."/>
            <person name="Jiang J.F."/>
            <person name="Wang Q."/>
            <person name="Zhang B."/>
            <person name="Ji P."/>
            <person name="Bell-Sakyi L."/>
            <person name="Cui X.M."/>
            <person name="Yuan T.T."/>
            <person name="Jiang B.G."/>
            <person name="Yang W.F."/>
            <person name="Lam T.T."/>
            <person name="Chang Q.C."/>
            <person name="Ding S.J."/>
            <person name="Wang X.J."/>
            <person name="Zhu J.G."/>
            <person name="Ruan X.D."/>
            <person name="Zhao L."/>
            <person name="Wei J.T."/>
            <person name="Ye R.Z."/>
            <person name="Que T.C."/>
            <person name="Du C.H."/>
            <person name="Zhou Y.H."/>
            <person name="Cheng J.X."/>
            <person name="Dai P.F."/>
            <person name="Guo W.B."/>
            <person name="Han X.H."/>
            <person name="Huang E.J."/>
            <person name="Li L.F."/>
            <person name="Wei W."/>
            <person name="Gao Y.C."/>
            <person name="Liu J.Z."/>
            <person name="Shao H.Z."/>
            <person name="Wang X."/>
            <person name="Wang C.C."/>
            <person name="Yang T.C."/>
            <person name="Huo Q.B."/>
            <person name="Li W."/>
            <person name="Chen H.Y."/>
            <person name="Chen S.E."/>
            <person name="Zhou L.G."/>
            <person name="Ni X.B."/>
            <person name="Tian J.H."/>
            <person name="Sheng Y."/>
            <person name="Liu T."/>
            <person name="Pan Y.S."/>
            <person name="Xia L.Y."/>
            <person name="Li J."/>
            <person name="Zhao F."/>
            <person name="Cao W.C."/>
        </authorList>
    </citation>
    <scope>NUCLEOTIDE SEQUENCE</scope>
    <source>
        <strain evidence="3">Rmic-2018</strain>
    </source>
</reference>
<dbReference type="EMBL" id="JABSTU010000001">
    <property type="protein sequence ID" value="KAH8041930.1"/>
    <property type="molecule type" value="Genomic_DNA"/>
</dbReference>
<protein>
    <recommendedName>
        <fullName evidence="5">M13 family peptidase</fullName>
    </recommendedName>
</protein>
<dbReference type="InterPro" id="IPR042089">
    <property type="entry name" value="Peptidase_M13_dom_2"/>
</dbReference>
<feature type="compositionally biased region" description="Low complexity" evidence="1">
    <location>
        <begin position="89"/>
        <end position="102"/>
    </location>
</feature>
<evidence type="ECO:0000256" key="2">
    <source>
        <dbReference type="SAM" id="Phobius"/>
    </source>
</evidence>
<dbReference type="InterPro" id="IPR024079">
    <property type="entry name" value="MetalloPept_cat_dom_sf"/>
</dbReference>
<evidence type="ECO:0000256" key="1">
    <source>
        <dbReference type="SAM" id="MobiDB-lite"/>
    </source>
</evidence>
<dbReference type="SUPFAM" id="SSF55486">
    <property type="entry name" value="Metalloproteases ('zincins'), catalytic domain"/>
    <property type="match status" value="1"/>
</dbReference>
<dbReference type="Gene3D" id="3.40.390.10">
    <property type="entry name" value="Collagenase (Catalytic Domain)"/>
    <property type="match status" value="1"/>
</dbReference>
<dbReference type="Proteomes" id="UP000821866">
    <property type="component" value="Chromosome 1"/>
</dbReference>
<comment type="caution">
    <text evidence="3">The sequence shown here is derived from an EMBL/GenBank/DDBJ whole genome shotgun (WGS) entry which is preliminary data.</text>
</comment>
<dbReference type="PANTHER" id="PTHR11733:SF133">
    <property type="entry name" value="PHOSPHATE-REGULATING NEUTRAL ENDOPEPTIDASE PHEX"/>
    <property type="match status" value="1"/>
</dbReference>
<keyword evidence="2" id="KW-0472">Membrane</keyword>
<dbReference type="Gene3D" id="1.10.1380.10">
    <property type="entry name" value="Neutral endopeptidase , domain2"/>
    <property type="match status" value="1"/>
</dbReference>
<dbReference type="InterPro" id="IPR000718">
    <property type="entry name" value="Peptidase_M13"/>
</dbReference>
<feature type="compositionally biased region" description="Basic and acidic residues" evidence="1">
    <location>
        <begin position="361"/>
        <end position="375"/>
    </location>
</feature>
<keyword evidence="2" id="KW-1133">Transmembrane helix</keyword>
<keyword evidence="2" id="KW-0812">Transmembrane</keyword>
<dbReference type="GO" id="GO:0016485">
    <property type="term" value="P:protein processing"/>
    <property type="evidence" value="ECO:0007669"/>
    <property type="project" value="TreeGrafter"/>
</dbReference>
<sequence length="385" mass="42865">MTELTDEARNHITSGYDAPLRIVDDEEDAPRGITRREFASLVIRQQKRTGRLSRQTPSSCVASALRVVASPTMAAKAAQALEKRKRAGSRASIGSVSASSKGPGMTPRREQQRYKVTTIVIAVTTLLVSCGALLLFLMWARHPETTVYCSTADCLRHVTELKEAMDTSVDPCDDFYRYTCGSWKPNHKEHSMVARMFDHMTKIAIEEMEGPGDKALVPKALDFFKNCAQPRNLTAADVRTFVDFKQNLALPAYKHRPQTLHVSRGILNRAWVDPTWTPQTFAEVVRLHCHLLGSEAPPNAWDITVLKTTVEDIIGATLATAPEATGKSKLFALKEIEELMPKRADDWLSSLNRLHSPQFHVDSRQSRDSGRRSDTAELPSAAKEV</sequence>
<dbReference type="GO" id="GO:0005886">
    <property type="term" value="C:plasma membrane"/>
    <property type="evidence" value="ECO:0007669"/>
    <property type="project" value="TreeGrafter"/>
</dbReference>